<dbReference type="HOGENOM" id="CLU_1051627_0_0_1"/>
<accession>B8CD95</accession>
<name>B8CD95_THAPS</name>
<dbReference type="AlphaFoldDB" id="B8CD95"/>
<reference evidence="1 2" key="1">
    <citation type="journal article" date="2004" name="Science">
        <title>The genome of the diatom Thalassiosira pseudonana: ecology, evolution, and metabolism.</title>
        <authorList>
            <person name="Armbrust E.V."/>
            <person name="Berges J.A."/>
            <person name="Bowler C."/>
            <person name="Green B.R."/>
            <person name="Martinez D."/>
            <person name="Putnam N.H."/>
            <person name="Zhou S."/>
            <person name="Allen A.E."/>
            <person name="Apt K.E."/>
            <person name="Bechner M."/>
            <person name="Brzezinski M.A."/>
            <person name="Chaal B.K."/>
            <person name="Chiovitti A."/>
            <person name="Davis A.K."/>
            <person name="Demarest M.S."/>
            <person name="Detter J.C."/>
            <person name="Glavina T."/>
            <person name="Goodstein D."/>
            <person name="Hadi M.Z."/>
            <person name="Hellsten U."/>
            <person name="Hildebrand M."/>
            <person name="Jenkins B.D."/>
            <person name="Jurka J."/>
            <person name="Kapitonov V.V."/>
            <person name="Kroger N."/>
            <person name="Lau W.W."/>
            <person name="Lane T.W."/>
            <person name="Larimer F.W."/>
            <person name="Lippmeier J.C."/>
            <person name="Lucas S."/>
            <person name="Medina M."/>
            <person name="Montsant A."/>
            <person name="Obornik M."/>
            <person name="Parker M.S."/>
            <person name="Palenik B."/>
            <person name="Pazour G.J."/>
            <person name="Richardson P.M."/>
            <person name="Rynearson T.A."/>
            <person name="Saito M.A."/>
            <person name="Schwartz D.C."/>
            <person name="Thamatrakoln K."/>
            <person name="Valentin K."/>
            <person name="Vardi A."/>
            <person name="Wilkerson F.P."/>
            <person name="Rokhsar D.S."/>
        </authorList>
    </citation>
    <scope>NUCLEOTIDE SEQUENCE [LARGE SCALE GENOMIC DNA]</scope>
    <source>
        <strain evidence="1 2">CCMP1335</strain>
    </source>
</reference>
<dbReference type="RefSeq" id="XP_002294074.1">
    <property type="nucleotide sequence ID" value="XM_002294038.1"/>
</dbReference>
<proteinExistence type="predicted"/>
<dbReference type="InParanoid" id="B8CD95"/>
<dbReference type="KEGG" id="tps:THAPSDRAFT_10128"/>
<protein>
    <submittedName>
        <fullName evidence="1">Uncharacterized protein</fullName>
    </submittedName>
</protein>
<dbReference type="EMBL" id="CM000650">
    <property type="protein sequence ID" value="EED88429.1"/>
    <property type="molecule type" value="Genomic_DNA"/>
</dbReference>
<evidence type="ECO:0000313" key="2">
    <source>
        <dbReference type="Proteomes" id="UP000001449"/>
    </source>
</evidence>
<gene>
    <name evidence="1" type="ORF">THAPSDRAFT_10128</name>
</gene>
<dbReference type="Proteomes" id="UP000001449">
    <property type="component" value="Chromosome 15"/>
</dbReference>
<reference evidence="1 2" key="2">
    <citation type="journal article" date="2008" name="Nature">
        <title>The Phaeodactylum genome reveals the evolutionary history of diatom genomes.</title>
        <authorList>
            <person name="Bowler C."/>
            <person name="Allen A.E."/>
            <person name="Badger J.H."/>
            <person name="Grimwood J."/>
            <person name="Jabbari K."/>
            <person name="Kuo A."/>
            <person name="Maheswari U."/>
            <person name="Martens C."/>
            <person name="Maumus F."/>
            <person name="Otillar R.P."/>
            <person name="Rayko E."/>
            <person name="Salamov A."/>
            <person name="Vandepoele K."/>
            <person name="Beszteri B."/>
            <person name="Gruber A."/>
            <person name="Heijde M."/>
            <person name="Katinka M."/>
            <person name="Mock T."/>
            <person name="Valentin K."/>
            <person name="Verret F."/>
            <person name="Berges J.A."/>
            <person name="Brownlee C."/>
            <person name="Cadoret J.P."/>
            <person name="Chiovitti A."/>
            <person name="Choi C.J."/>
            <person name="Coesel S."/>
            <person name="De Martino A."/>
            <person name="Detter J.C."/>
            <person name="Durkin C."/>
            <person name="Falciatore A."/>
            <person name="Fournet J."/>
            <person name="Haruta M."/>
            <person name="Huysman M.J."/>
            <person name="Jenkins B.D."/>
            <person name="Jiroutova K."/>
            <person name="Jorgensen R.E."/>
            <person name="Joubert Y."/>
            <person name="Kaplan A."/>
            <person name="Kroger N."/>
            <person name="Kroth P.G."/>
            <person name="La Roche J."/>
            <person name="Lindquist E."/>
            <person name="Lommer M."/>
            <person name="Martin-Jezequel V."/>
            <person name="Lopez P.J."/>
            <person name="Lucas S."/>
            <person name="Mangogna M."/>
            <person name="McGinnis K."/>
            <person name="Medlin L.K."/>
            <person name="Montsant A."/>
            <person name="Oudot-Le Secq M.P."/>
            <person name="Napoli C."/>
            <person name="Obornik M."/>
            <person name="Parker M.S."/>
            <person name="Petit J.L."/>
            <person name="Porcel B.M."/>
            <person name="Poulsen N."/>
            <person name="Robison M."/>
            <person name="Rychlewski L."/>
            <person name="Rynearson T.A."/>
            <person name="Schmutz J."/>
            <person name="Shapiro H."/>
            <person name="Siaut M."/>
            <person name="Stanley M."/>
            <person name="Sussman M.R."/>
            <person name="Taylor A.R."/>
            <person name="Vardi A."/>
            <person name="von Dassow P."/>
            <person name="Vyverman W."/>
            <person name="Willis A."/>
            <person name="Wyrwicz L.S."/>
            <person name="Rokhsar D.S."/>
            <person name="Weissenbach J."/>
            <person name="Armbrust E.V."/>
            <person name="Green B.R."/>
            <person name="Van de Peer Y."/>
            <person name="Grigoriev I.V."/>
        </authorList>
    </citation>
    <scope>NUCLEOTIDE SEQUENCE [LARGE SCALE GENOMIC DNA]</scope>
    <source>
        <strain evidence="1 2">CCMP1335</strain>
    </source>
</reference>
<dbReference type="PaxDb" id="35128-Thaps10128"/>
<sequence>MIANKLIIVGTFDLNFEDFMVVFSEERAKGRRPLPRWIDGALFKKGGSVSLFDKIGWLPPIVPVSDTKESGLLSSGIIESNSCTILRRTIEYWPSLENDGYDTPSEIENESEPNNRMSHEGVVDLKVQIAELQTDLQCERNRSNKLTDISALLLEENNELKAENKEVVSRLVLIRKKNSYVEDDLGGHQAYLDEQNTVAFPGGKAGKEEDDDDELRLSDKTAELTYSGYFDGDDDAYFGGEFVEGSYEENLRFSARWVGQDLRPN</sequence>
<dbReference type="GeneID" id="7441990"/>
<organism evidence="1 2">
    <name type="scientific">Thalassiosira pseudonana</name>
    <name type="common">Marine diatom</name>
    <name type="synonym">Cyclotella nana</name>
    <dbReference type="NCBI Taxonomy" id="35128"/>
    <lineage>
        <taxon>Eukaryota</taxon>
        <taxon>Sar</taxon>
        <taxon>Stramenopiles</taxon>
        <taxon>Ochrophyta</taxon>
        <taxon>Bacillariophyta</taxon>
        <taxon>Coscinodiscophyceae</taxon>
        <taxon>Thalassiosirophycidae</taxon>
        <taxon>Thalassiosirales</taxon>
        <taxon>Thalassiosiraceae</taxon>
        <taxon>Thalassiosira</taxon>
    </lineage>
</organism>
<keyword evidence="2" id="KW-1185">Reference proteome</keyword>
<evidence type="ECO:0000313" key="1">
    <source>
        <dbReference type="EMBL" id="EED88429.1"/>
    </source>
</evidence>